<organism evidence="2 3">
    <name type="scientific">Aeromonas lusitana</name>
    <dbReference type="NCBI Taxonomy" id="931529"/>
    <lineage>
        <taxon>Bacteria</taxon>
        <taxon>Pseudomonadati</taxon>
        <taxon>Pseudomonadota</taxon>
        <taxon>Gammaproteobacteria</taxon>
        <taxon>Aeromonadales</taxon>
        <taxon>Aeromonadaceae</taxon>
        <taxon>Aeromonas</taxon>
    </lineage>
</organism>
<dbReference type="Pfam" id="PF07233">
    <property type="entry name" value="DUF1425"/>
    <property type="match status" value="1"/>
</dbReference>
<dbReference type="OrthoDB" id="5616034at2"/>
<reference evidence="2 3" key="1">
    <citation type="submission" date="2017-11" db="EMBL/GenBank/DDBJ databases">
        <title>Draft genome sequence of environmental isolate Aeromonas lusitania sp. nov. MDC 2473.</title>
        <authorList>
            <person name="Colston S.M."/>
            <person name="Navarro A."/>
            <person name="Martinez-Murcia A.J."/>
            <person name="Graf J."/>
        </authorList>
    </citation>
    <scope>NUCLEOTIDE SEQUENCE [LARGE SCALE GENOMIC DNA]</scope>
    <source>
        <strain evidence="2 3">MDC 2473</strain>
    </source>
</reference>
<dbReference type="InterPro" id="IPR038483">
    <property type="entry name" value="YcfL-like_sf"/>
</dbReference>
<dbReference type="EMBL" id="PGCP01000014">
    <property type="protein sequence ID" value="PJC93362.1"/>
    <property type="molecule type" value="Genomic_DNA"/>
</dbReference>
<comment type="caution">
    <text evidence="2">The sequence shown here is derived from an EMBL/GenBank/DDBJ whole genome shotgun (WGS) entry which is preliminary data.</text>
</comment>
<keyword evidence="3" id="KW-1185">Reference proteome</keyword>
<dbReference type="AlphaFoldDB" id="A0A2M8H9V6"/>
<accession>A0A2M8H9V6</accession>
<name>A0A2M8H9V6_9GAMM</name>
<protein>
    <submittedName>
        <fullName evidence="2">DUF1425 domain-containing protein</fullName>
    </submittedName>
</protein>
<dbReference type="RefSeq" id="WP_100859904.1">
    <property type="nucleotide sequence ID" value="NZ_PGCP01000014.1"/>
</dbReference>
<evidence type="ECO:0000313" key="3">
    <source>
        <dbReference type="Proteomes" id="UP000232060"/>
    </source>
</evidence>
<dbReference type="Gene3D" id="2.60.40.3230">
    <property type="match status" value="1"/>
</dbReference>
<evidence type="ECO:0000313" key="2">
    <source>
        <dbReference type="EMBL" id="PJC93362.1"/>
    </source>
</evidence>
<evidence type="ECO:0000256" key="1">
    <source>
        <dbReference type="SAM" id="SignalP"/>
    </source>
</evidence>
<gene>
    <name evidence="2" type="ORF">CUC44_10210</name>
</gene>
<proteinExistence type="predicted"/>
<keyword evidence="1" id="KW-0732">Signal</keyword>
<sequence length="133" mass="14356">MKAYGAALGLMLLLSACSTNTSGVALYAPAGGAATLETHNSSLDATLTEQSRRQQNGLLQVNVILANTQSGDNHLQYLFYWYDGSGQELASDGRGWTPIKLHGYQSRTLSALAPNESAQGYRVYVREVIEESN</sequence>
<dbReference type="Proteomes" id="UP000232060">
    <property type="component" value="Unassembled WGS sequence"/>
</dbReference>
<dbReference type="InterPro" id="IPR010824">
    <property type="entry name" value="DUF1425"/>
</dbReference>
<feature type="chain" id="PRO_5014695694" evidence="1">
    <location>
        <begin position="22"/>
        <end position="133"/>
    </location>
</feature>
<dbReference type="CDD" id="cd09030">
    <property type="entry name" value="DUF1425"/>
    <property type="match status" value="1"/>
</dbReference>
<dbReference type="PROSITE" id="PS51257">
    <property type="entry name" value="PROKAR_LIPOPROTEIN"/>
    <property type="match status" value="1"/>
</dbReference>
<feature type="signal peptide" evidence="1">
    <location>
        <begin position="1"/>
        <end position="21"/>
    </location>
</feature>